<dbReference type="InParanoid" id="H9GB26"/>
<evidence type="ECO:0000256" key="13">
    <source>
        <dbReference type="ARBA" id="ARBA00022989"/>
    </source>
</evidence>
<dbReference type="GO" id="GO:0006915">
    <property type="term" value="P:apoptotic process"/>
    <property type="evidence" value="ECO:0007669"/>
    <property type="project" value="UniProtKB-KW"/>
</dbReference>
<evidence type="ECO:0000256" key="14">
    <source>
        <dbReference type="ARBA" id="ARBA00023136"/>
    </source>
</evidence>
<evidence type="ECO:0000256" key="18">
    <source>
        <dbReference type="ARBA" id="ARBA00083215"/>
    </source>
</evidence>
<dbReference type="GO" id="GO:0005886">
    <property type="term" value="C:plasma membrane"/>
    <property type="evidence" value="ECO:0007669"/>
    <property type="project" value="UniProtKB-SubCell"/>
</dbReference>
<evidence type="ECO:0000256" key="11">
    <source>
        <dbReference type="ARBA" id="ARBA00022833"/>
    </source>
</evidence>
<comment type="subunit">
    <text evidence="16">Homotrimer. One TNFSF10 homotrimer interacts with three TNFSF10A mononers. One TNFSF10 homotrimer interacts with three TNFSF10B mononers.</text>
</comment>
<evidence type="ECO:0000256" key="2">
    <source>
        <dbReference type="ARBA" id="ARBA00004613"/>
    </source>
</evidence>
<dbReference type="Ensembl" id="ENSACAT00000006189.2">
    <property type="protein sequence ID" value="ENSACAP00000006055.2"/>
    <property type="gene ID" value="ENSACAG00000006205.2"/>
</dbReference>
<dbReference type="eggNOG" id="ENOG502QXFS">
    <property type="taxonomic scope" value="Eukaryota"/>
</dbReference>
<dbReference type="HOGENOM" id="CLU_070352_1_0_1"/>
<dbReference type="OMA" id="NTHIVHW"/>
<dbReference type="GO" id="GO:0046872">
    <property type="term" value="F:metal ion binding"/>
    <property type="evidence" value="ECO:0007669"/>
    <property type="project" value="UniProtKB-KW"/>
</dbReference>
<comment type="subcellular location">
    <subcellularLocation>
        <location evidence="1">Cell membrane</location>
        <topology evidence="1">Single-pass type II membrane protein</topology>
    </subcellularLocation>
    <subcellularLocation>
        <location evidence="2">Secreted</location>
    </subcellularLocation>
</comment>
<reference evidence="20" key="3">
    <citation type="submission" date="2025-09" db="UniProtKB">
        <authorList>
            <consortium name="Ensembl"/>
        </authorList>
    </citation>
    <scope>IDENTIFICATION</scope>
</reference>
<dbReference type="GO" id="GO:0006955">
    <property type="term" value="P:immune response"/>
    <property type="evidence" value="ECO:0007669"/>
    <property type="project" value="InterPro"/>
</dbReference>
<keyword evidence="8" id="KW-0812">Transmembrane</keyword>
<evidence type="ECO:0000256" key="9">
    <source>
        <dbReference type="ARBA" id="ARBA00022703"/>
    </source>
</evidence>
<name>H9GB26_ANOCA</name>
<dbReference type="Gene3D" id="2.60.120.40">
    <property type="match status" value="1"/>
</dbReference>
<dbReference type="FunFam" id="2.60.120.40:FF:000014">
    <property type="entry name" value="Tumor necrosis factor ligand superfamily member"/>
    <property type="match status" value="1"/>
</dbReference>
<proteinExistence type="inferred from homology"/>
<dbReference type="PROSITE" id="PS50049">
    <property type="entry name" value="THD_2"/>
    <property type="match status" value="1"/>
</dbReference>
<dbReference type="AlphaFoldDB" id="H9GB26"/>
<keyword evidence="7" id="KW-0597">Phosphoprotein</keyword>
<evidence type="ECO:0000256" key="16">
    <source>
        <dbReference type="ARBA" id="ARBA00063957"/>
    </source>
</evidence>
<keyword evidence="21" id="KW-1185">Reference proteome</keyword>
<keyword evidence="9" id="KW-0053">Apoptosis</keyword>
<comment type="similarity">
    <text evidence="3">Belongs to the tumor necrosis factor family.</text>
</comment>
<keyword evidence="10" id="KW-0479">Metal-binding</keyword>
<evidence type="ECO:0000256" key="4">
    <source>
        <dbReference type="ARBA" id="ARBA00022475"/>
    </source>
</evidence>
<organism evidence="20 21">
    <name type="scientific">Anolis carolinensis</name>
    <name type="common">Green anole</name>
    <name type="synonym">American chameleon</name>
    <dbReference type="NCBI Taxonomy" id="28377"/>
    <lineage>
        <taxon>Eukaryota</taxon>
        <taxon>Metazoa</taxon>
        <taxon>Chordata</taxon>
        <taxon>Craniata</taxon>
        <taxon>Vertebrata</taxon>
        <taxon>Euteleostomi</taxon>
        <taxon>Lepidosauria</taxon>
        <taxon>Squamata</taxon>
        <taxon>Bifurcata</taxon>
        <taxon>Unidentata</taxon>
        <taxon>Episquamata</taxon>
        <taxon>Toxicofera</taxon>
        <taxon>Iguania</taxon>
        <taxon>Dactyloidae</taxon>
        <taxon>Anolis</taxon>
    </lineage>
</organism>
<accession>H9GB26</accession>
<dbReference type="InterPro" id="IPR006052">
    <property type="entry name" value="TNF_dom"/>
</dbReference>
<keyword evidence="14" id="KW-0472">Membrane</keyword>
<dbReference type="GO" id="GO:2001238">
    <property type="term" value="P:positive regulation of extrinsic apoptotic signaling pathway"/>
    <property type="evidence" value="ECO:0007669"/>
    <property type="project" value="UniProtKB-ARBA"/>
</dbReference>
<dbReference type="GO" id="GO:0005615">
    <property type="term" value="C:extracellular space"/>
    <property type="evidence" value="ECO:0007669"/>
    <property type="project" value="UniProtKB-KW"/>
</dbReference>
<keyword evidence="4" id="KW-1003">Cell membrane</keyword>
<dbReference type="GO" id="GO:0005164">
    <property type="term" value="F:tumor necrosis factor receptor binding"/>
    <property type="evidence" value="ECO:0007669"/>
    <property type="project" value="InterPro"/>
</dbReference>
<dbReference type="SMART" id="SM00207">
    <property type="entry name" value="TNF"/>
    <property type="match status" value="1"/>
</dbReference>
<evidence type="ECO:0000256" key="15">
    <source>
        <dbReference type="ARBA" id="ARBA00055277"/>
    </source>
</evidence>
<evidence type="ECO:0000256" key="8">
    <source>
        <dbReference type="ARBA" id="ARBA00022692"/>
    </source>
</evidence>
<evidence type="ECO:0000256" key="10">
    <source>
        <dbReference type="ARBA" id="ARBA00022723"/>
    </source>
</evidence>
<dbReference type="CDD" id="cd00184">
    <property type="entry name" value="TNF"/>
    <property type="match status" value="1"/>
</dbReference>
<dbReference type="InterPro" id="IPR008983">
    <property type="entry name" value="Tumour_necrosis_fac-like_dom"/>
</dbReference>
<evidence type="ECO:0000259" key="19">
    <source>
        <dbReference type="PROSITE" id="PS50049"/>
    </source>
</evidence>
<keyword evidence="6" id="KW-0964">Secreted</keyword>
<dbReference type="GeneTree" id="ENSGT01130000278318"/>
<dbReference type="PANTHER" id="PTHR11471:SF28">
    <property type="entry name" value="DEATH LIGAND 1B-RELATED"/>
    <property type="match status" value="1"/>
</dbReference>
<protein>
    <recommendedName>
        <fullName evidence="17">Tumor necrosis factor ligand superfamily member 10</fullName>
    </recommendedName>
    <alternativeName>
        <fullName evidence="18">TNF-related apoptosis-inducing ligand</fullName>
    </alternativeName>
</protein>
<dbReference type="GO" id="GO:0005125">
    <property type="term" value="F:cytokine activity"/>
    <property type="evidence" value="ECO:0007669"/>
    <property type="project" value="UniProtKB-KW"/>
</dbReference>
<evidence type="ECO:0000256" key="6">
    <source>
        <dbReference type="ARBA" id="ARBA00022525"/>
    </source>
</evidence>
<keyword evidence="13" id="KW-1133">Transmembrane helix</keyword>
<reference evidence="20" key="1">
    <citation type="submission" date="2009-12" db="EMBL/GenBank/DDBJ databases">
        <title>The Genome Sequence of Anolis carolinensis (Green Anole Lizard).</title>
        <authorList>
            <consortium name="The Genome Sequencing Platform"/>
            <person name="Di Palma F."/>
            <person name="Alfoldi J."/>
            <person name="Heiman D."/>
            <person name="Young S."/>
            <person name="Grabherr M."/>
            <person name="Johnson J."/>
            <person name="Lander E.S."/>
            <person name="Lindblad-Toh K."/>
        </authorList>
    </citation>
    <scope>NUCLEOTIDE SEQUENCE [LARGE SCALE GENOMIC DNA]</scope>
    <source>
        <strain evidence="20">JBL SC #1</strain>
    </source>
</reference>
<reference evidence="20" key="2">
    <citation type="submission" date="2025-08" db="UniProtKB">
        <authorList>
            <consortium name="Ensembl"/>
        </authorList>
    </citation>
    <scope>IDENTIFICATION</scope>
</reference>
<evidence type="ECO:0000256" key="17">
    <source>
        <dbReference type="ARBA" id="ARBA00074586"/>
    </source>
</evidence>
<feature type="domain" description="THD" evidence="19">
    <location>
        <begin position="3"/>
        <end position="162"/>
    </location>
</feature>
<keyword evidence="12" id="KW-0735">Signal-anchor</keyword>
<sequence>GRPSAHLTLRRLSPVQPEALAKFGQLPQSCRHPIGHWADQTMHAHLQNVSYQGGQLLIRQPGKYYVYTQVYFRYPTEGSGAQALGHQLVQCVHLQDSSRQNALLLKGVGTKCWAKDATYGLHALYQGGLFDLRAGDRLFVSVSTLDINDGDEAGSYFGAFRLDG</sequence>
<dbReference type="Bgee" id="ENSACAG00000006205">
    <property type="expression patterns" value="Expressed in heart and 11 other cell types or tissues"/>
</dbReference>
<evidence type="ECO:0000256" key="3">
    <source>
        <dbReference type="ARBA" id="ARBA00008670"/>
    </source>
</evidence>
<evidence type="ECO:0000256" key="12">
    <source>
        <dbReference type="ARBA" id="ARBA00022968"/>
    </source>
</evidence>
<comment type="function">
    <text evidence="15">Cytokine that binds to TNFRSF10A/TRAILR1, TNFRSF10B/TRAILR2, TNFRSF10C/TRAILR3, TNFRSF10D/TRAILR4 and possibly also to TNFRSF11B/OPG. Induces apoptosis. Its activity may be modulated by binding to the decoy receptors TNFRSF10C/TRAILR3, TNFRSF10D/TRAILR4 and TNFRSF11B/OPG that cannot induce apoptosis.</text>
</comment>
<evidence type="ECO:0000256" key="1">
    <source>
        <dbReference type="ARBA" id="ARBA00004401"/>
    </source>
</evidence>
<evidence type="ECO:0000256" key="7">
    <source>
        <dbReference type="ARBA" id="ARBA00022553"/>
    </source>
</evidence>
<keyword evidence="11" id="KW-0862">Zinc</keyword>
<evidence type="ECO:0000256" key="5">
    <source>
        <dbReference type="ARBA" id="ARBA00022514"/>
    </source>
</evidence>
<dbReference type="SUPFAM" id="SSF49842">
    <property type="entry name" value="TNF-like"/>
    <property type="match status" value="1"/>
</dbReference>
<dbReference type="Proteomes" id="UP000001646">
    <property type="component" value="Unplaced"/>
</dbReference>
<dbReference type="PANTHER" id="PTHR11471">
    <property type="entry name" value="TUMOR NECROSIS FACTOR FAMILY MEMBER"/>
    <property type="match status" value="1"/>
</dbReference>
<dbReference type="Pfam" id="PF00229">
    <property type="entry name" value="TNF"/>
    <property type="match status" value="1"/>
</dbReference>
<evidence type="ECO:0000313" key="20">
    <source>
        <dbReference type="Ensembl" id="ENSACAP00000006055.2"/>
    </source>
</evidence>
<keyword evidence="5" id="KW-0202">Cytokine</keyword>
<evidence type="ECO:0000313" key="21">
    <source>
        <dbReference type="Proteomes" id="UP000001646"/>
    </source>
</evidence>